<gene>
    <name evidence="2" type="ORF">C7H09_12280</name>
</gene>
<dbReference type="AlphaFoldDB" id="A0A2T1K7H8"/>
<dbReference type="CDD" id="cd07344">
    <property type="entry name" value="M48_yhfN_like"/>
    <property type="match status" value="1"/>
</dbReference>
<dbReference type="GO" id="GO:0016787">
    <property type="term" value="F:hydrolase activity"/>
    <property type="evidence" value="ECO:0007669"/>
    <property type="project" value="UniProtKB-KW"/>
</dbReference>
<sequence>MNVPIKRRPEKTGQTMSFCYGDEQITFERVKRPQATGKVLIKVHPDCRVIASAPEDADSEAVLSAVKKRGRWIYEQLRDFRKQLEFITPRQYISGESHYYLGKRYLLKVIETPEQVQGVKLLRGKLEVSVRVKSTDKVKERLTDWYKERAKETFAKRLDAMLEQALWVDERPPLRILTMQTQWGSCSPSGRITLNPHLVKAPRECIDYVILHELCHIAEHNHSERFYRLMNRVMPKWEKTKEKLDGMAMAITN</sequence>
<dbReference type="PANTHER" id="PTHR30399">
    <property type="entry name" value="UNCHARACTERIZED PROTEIN YGJP"/>
    <property type="match status" value="1"/>
</dbReference>
<keyword evidence="2" id="KW-0378">Hydrolase</keyword>
<evidence type="ECO:0000259" key="1">
    <source>
        <dbReference type="Pfam" id="PF01863"/>
    </source>
</evidence>
<dbReference type="Gene3D" id="3.30.2010.10">
    <property type="entry name" value="Metalloproteases ('zincins'), catalytic domain"/>
    <property type="match status" value="1"/>
</dbReference>
<organism evidence="2 3">
    <name type="scientific">Marinobacter fuscus</name>
    <dbReference type="NCBI Taxonomy" id="2109942"/>
    <lineage>
        <taxon>Bacteria</taxon>
        <taxon>Pseudomonadati</taxon>
        <taxon>Pseudomonadota</taxon>
        <taxon>Gammaproteobacteria</taxon>
        <taxon>Pseudomonadales</taxon>
        <taxon>Marinobacteraceae</taxon>
        <taxon>Marinobacter</taxon>
    </lineage>
</organism>
<protein>
    <submittedName>
        <fullName evidence="2">Metal-dependent hydrolase</fullName>
    </submittedName>
</protein>
<dbReference type="Pfam" id="PF01863">
    <property type="entry name" value="YgjP-like"/>
    <property type="match status" value="1"/>
</dbReference>
<feature type="domain" description="YgjP-like metallopeptidase" evidence="1">
    <location>
        <begin position="39"/>
        <end position="245"/>
    </location>
</feature>
<keyword evidence="3" id="KW-1185">Reference proteome</keyword>
<evidence type="ECO:0000313" key="2">
    <source>
        <dbReference type="EMBL" id="PSF06106.1"/>
    </source>
</evidence>
<dbReference type="InterPro" id="IPR053136">
    <property type="entry name" value="UTP_pyrophosphatase-like"/>
</dbReference>
<accession>A0A2T1K7H8</accession>
<dbReference type="PANTHER" id="PTHR30399:SF1">
    <property type="entry name" value="UTP PYROPHOSPHATASE"/>
    <property type="match status" value="1"/>
</dbReference>
<reference evidence="2 3" key="1">
    <citation type="submission" date="2018-03" db="EMBL/GenBank/DDBJ databases">
        <title>Marinobacter brunus sp. nov., a marine bacterium of Gamma-proteobacteria isolated from the surface seawater of the South China Sea.</title>
        <authorList>
            <person name="Cheng H."/>
            <person name="Wu Y.-H."/>
            <person name="Xamxidin M."/>
            <person name="Xu X.-W."/>
        </authorList>
    </citation>
    <scope>NUCLEOTIDE SEQUENCE [LARGE SCALE GENOMIC DNA]</scope>
    <source>
        <strain evidence="2 3">NH169-3</strain>
    </source>
</reference>
<name>A0A2T1K7H8_9GAMM</name>
<dbReference type="OrthoDB" id="9811177at2"/>
<comment type="caution">
    <text evidence="2">The sequence shown here is derived from an EMBL/GenBank/DDBJ whole genome shotgun (WGS) entry which is preliminary data.</text>
</comment>
<proteinExistence type="predicted"/>
<dbReference type="EMBL" id="PXNP01000085">
    <property type="protein sequence ID" value="PSF06106.1"/>
    <property type="molecule type" value="Genomic_DNA"/>
</dbReference>
<evidence type="ECO:0000313" key="3">
    <source>
        <dbReference type="Proteomes" id="UP000239866"/>
    </source>
</evidence>
<dbReference type="Proteomes" id="UP000239866">
    <property type="component" value="Unassembled WGS sequence"/>
</dbReference>
<dbReference type="InterPro" id="IPR002725">
    <property type="entry name" value="YgjP-like_metallopeptidase"/>
</dbReference>